<keyword evidence="2" id="KW-0326">Glycosidase</keyword>
<sequence>MRTVTPNKKVILDCDPGHDDAVALVLTARSPELDVVGVTCVAGNVDVEKTAANALKICALAGMEDVPVVKGMAQPLFGELQTATHVHGKTGLDGARFPEPEMSLHPGHAVDFLINRLLASDGDITLIPIGPLTNIAMAMLQEPRIIPKIPQIVLMGGAMGMGNVTPSAEFNIYVDPEAAKVVFESGVPVVMLGLDVTHSALLTPDHLAAIQAHGTPLTEVFSGLLTFYLNRFASFGHPEGAVLHDPCAVAAVCDPSLLTTQLMRVDIETKGEFTRGRTVCDPKLKSGKDPNVRVGVAFDAERFFEMLLSRLK</sequence>
<dbReference type="InterPro" id="IPR036452">
    <property type="entry name" value="Ribo_hydro-like"/>
</dbReference>
<dbReference type="InterPro" id="IPR015910">
    <property type="entry name" value="I/U_nuclsd_hydro_CS"/>
</dbReference>
<dbReference type="CDD" id="cd02651">
    <property type="entry name" value="nuc_hydro_IU_UC_XIUA"/>
    <property type="match status" value="1"/>
</dbReference>
<dbReference type="PANTHER" id="PTHR12304:SF4">
    <property type="entry name" value="URIDINE NUCLEOSIDASE"/>
    <property type="match status" value="1"/>
</dbReference>
<dbReference type="Gene3D" id="3.90.245.10">
    <property type="entry name" value="Ribonucleoside hydrolase-like"/>
    <property type="match status" value="1"/>
</dbReference>
<reference evidence="4" key="1">
    <citation type="submission" date="2019-11" db="EMBL/GenBank/DDBJ databases">
        <title>Microbial mats filling the niche in hypersaline microbial mats.</title>
        <authorList>
            <person name="Wong H.L."/>
            <person name="Macleod F.I."/>
            <person name="White R.A. III"/>
            <person name="Burns B.P."/>
        </authorList>
    </citation>
    <scope>NUCLEOTIDE SEQUENCE</scope>
    <source>
        <strain evidence="4">Rbin_158</strain>
    </source>
</reference>
<dbReference type="GO" id="GO:0005829">
    <property type="term" value="C:cytosol"/>
    <property type="evidence" value="ECO:0007669"/>
    <property type="project" value="TreeGrafter"/>
</dbReference>
<dbReference type="EMBL" id="WJJP01000277">
    <property type="protein sequence ID" value="MBD3324677.1"/>
    <property type="molecule type" value="Genomic_DNA"/>
</dbReference>
<dbReference type="GO" id="GO:0008477">
    <property type="term" value="F:purine nucleosidase activity"/>
    <property type="evidence" value="ECO:0007669"/>
    <property type="project" value="TreeGrafter"/>
</dbReference>
<protein>
    <submittedName>
        <fullName evidence="4">Ribonucleoside hydrolase</fullName>
    </submittedName>
</protein>
<dbReference type="PROSITE" id="PS01247">
    <property type="entry name" value="IUNH"/>
    <property type="match status" value="1"/>
</dbReference>
<dbReference type="GO" id="GO:0045437">
    <property type="term" value="F:uridine nucleosidase activity"/>
    <property type="evidence" value="ECO:0007669"/>
    <property type="project" value="UniProtKB-ARBA"/>
</dbReference>
<dbReference type="AlphaFoldDB" id="A0A9D5JUU9"/>
<dbReference type="Pfam" id="PF01156">
    <property type="entry name" value="IU_nuc_hydro"/>
    <property type="match status" value="1"/>
</dbReference>
<evidence type="ECO:0000313" key="5">
    <source>
        <dbReference type="Proteomes" id="UP000649604"/>
    </source>
</evidence>
<feature type="domain" description="Inosine/uridine-preferring nucleoside hydrolase" evidence="3">
    <location>
        <begin position="10"/>
        <end position="305"/>
    </location>
</feature>
<gene>
    <name evidence="4" type="primary">rihB</name>
    <name evidence="4" type="ORF">GF339_08840</name>
</gene>
<organism evidence="4 5">
    <name type="scientific">candidate division KSB3 bacterium</name>
    <dbReference type="NCBI Taxonomy" id="2044937"/>
    <lineage>
        <taxon>Bacteria</taxon>
        <taxon>candidate division KSB3</taxon>
    </lineage>
</organism>
<keyword evidence="1 4" id="KW-0378">Hydrolase</keyword>
<dbReference type="PANTHER" id="PTHR12304">
    <property type="entry name" value="INOSINE-URIDINE PREFERRING NUCLEOSIDE HYDROLASE"/>
    <property type="match status" value="1"/>
</dbReference>
<accession>A0A9D5JUU9</accession>
<evidence type="ECO:0000256" key="2">
    <source>
        <dbReference type="ARBA" id="ARBA00023295"/>
    </source>
</evidence>
<name>A0A9D5JUU9_9BACT</name>
<dbReference type="InterPro" id="IPR001910">
    <property type="entry name" value="Inosine/uridine_hydrolase_dom"/>
</dbReference>
<dbReference type="SUPFAM" id="SSF53590">
    <property type="entry name" value="Nucleoside hydrolase"/>
    <property type="match status" value="1"/>
</dbReference>
<proteinExistence type="predicted"/>
<dbReference type="Proteomes" id="UP000649604">
    <property type="component" value="Unassembled WGS sequence"/>
</dbReference>
<dbReference type="InterPro" id="IPR023186">
    <property type="entry name" value="IUNH"/>
</dbReference>
<evidence type="ECO:0000256" key="1">
    <source>
        <dbReference type="ARBA" id="ARBA00022801"/>
    </source>
</evidence>
<dbReference type="GO" id="GO:0006152">
    <property type="term" value="P:purine nucleoside catabolic process"/>
    <property type="evidence" value="ECO:0007669"/>
    <property type="project" value="TreeGrafter"/>
</dbReference>
<evidence type="ECO:0000259" key="3">
    <source>
        <dbReference type="Pfam" id="PF01156"/>
    </source>
</evidence>
<comment type="caution">
    <text evidence="4">The sequence shown here is derived from an EMBL/GenBank/DDBJ whole genome shotgun (WGS) entry which is preliminary data.</text>
</comment>
<evidence type="ECO:0000313" key="4">
    <source>
        <dbReference type="EMBL" id="MBD3324677.1"/>
    </source>
</evidence>